<sequence>MADDKARAQYHQLLGSGMRLSLSAVQVNVSTESSILSESPRVDILLLRREGTAWTAAQHARLPDGIRDSAAAHILVEFKYTESVTEDAILRAAAYDLFYRQVQKLSKGQTLPVVLSAKTPQRSRLARWGFEESQNGVYRTKLPFVGRVMLLALNRLPANSNNAIVKLFASRKSERDAGFASLDRHVLAESLEMHAYVLGLSQTFDVKGELNMAEVLTPEKVIEYGMRIRELIFETGTPEERLAGLSPDQIFEVLGPNEILAGLSPNEILAGLSPNEILAGLNSEERRTLLHLLQEEMDSGGDGGSENRKDT</sequence>
<reference evidence="1" key="1">
    <citation type="submission" date="2019-09" db="EMBL/GenBank/DDBJ databases">
        <title>Characterisation of the sponge microbiome using genome-centric metagenomics.</title>
        <authorList>
            <person name="Engelberts J.P."/>
            <person name="Robbins S.J."/>
            <person name="De Goeij J.M."/>
            <person name="Aranda M."/>
            <person name="Bell S.C."/>
            <person name="Webster N.S."/>
        </authorList>
    </citation>
    <scope>NUCLEOTIDE SEQUENCE</scope>
    <source>
        <strain evidence="1">SB0661_bin_32</strain>
    </source>
</reference>
<organism evidence="1">
    <name type="scientific">Caldilineaceae bacterium SB0661_bin_32</name>
    <dbReference type="NCBI Taxonomy" id="2605255"/>
    <lineage>
        <taxon>Bacteria</taxon>
        <taxon>Bacillati</taxon>
        <taxon>Chloroflexota</taxon>
        <taxon>Caldilineae</taxon>
        <taxon>Caldilineales</taxon>
        <taxon>Caldilineaceae</taxon>
    </lineage>
</organism>
<protein>
    <submittedName>
        <fullName evidence="1">Uncharacterized protein</fullName>
    </submittedName>
</protein>
<proteinExistence type="predicted"/>
<accession>A0A6B1DC46</accession>
<gene>
    <name evidence="1" type="ORF">F4X14_18755</name>
</gene>
<dbReference type="EMBL" id="VXMH01000102">
    <property type="protein sequence ID" value="MYC97003.1"/>
    <property type="molecule type" value="Genomic_DNA"/>
</dbReference>
<evidence type="ECO:0000313" key="1">
    <source>
        <dbReference type="EMBL" id="MYC97003.1"/>
    </source>
</evidence>
<name>A0A6B1DC46_9CHLR</name>
<dbReference type="AlphaFoldDB" id="A0A6B1DC46"/>
<comment type="caution">
    <text evidence="1">The sequence shown here is derived from an EMBL/GenBank/DDBJ whole genome shotgun (WGS) entry which is preliminary data.</text>
</comment>